<dbReference type="Gene3D" id="1.10.10.2590">
    <property type="entry name" value="BEN domain"/>
    <property type="match status" value="1"/>
</dbReference>
<dbReference type="PANTHER" id="PTHR14628">
    <property type="entry name" value="BEN DOMAIN-CONTAINING PROTEIN 5"/>
    <property type="match status" value="1"/>
</dbReference>
<dbReference type="PANTHER" id="PTHR14628:SF1">
    <property type="entry name" value="BEN DOMAIN-CONTAINING PROTEIN 5"/>
    <property type="match status" value="1"/>
</dbReference>
<evidence type="ECO:0000256" key="1">
    <source>
        <dbReference type="SAM" id="MobiDB-lite"/>
    </source>
</evidence>
<evidence type="ECO:0000313" key="2">
    <source>
        <dbReference type="EMBL" id="JAR87743.1"/>
    </source>
</evidence>
<organism evidence="2">
    <name type="scientific">Ixodes ricinus</name>
    <name type="common">Common tick</name>
    <name type="synonym">Acarus ricinus</name>
    <dbReference type="NCBI Taxonomy" id="34613"/>
    <lineage>
        <taxon>Eukaryota</taxon>
        <taxon>Metazoa</taxon>
        <taxon>Ecdysozoa</taxon>
        <taxon>Arthropoda</taxon>
        <taxon>Chelicerata</taxon>
        <taxon>Arachnida</taxon>
        <taxon>Acari</taxon>
        <taxon>Parasitiformes</taxon>
        <taxon>Ixodida</taxon>
        <taxon>Ixodoidea</taxon>
        <taxon>Ixodidae</taxon>
        <taxon>Ixodinae</taxon>
        <taxon>Ixodes</taxon>
    </lineage>
</organism>
<proteinExistence type="predicted"/>
<sequence>NDGDNKLHIVPVRRVKDLHPADEEDFDPKAAYSVFWDDPGSAANNGYYPAQILMMAETEEGLREKQKVARVRKIPIPVSEFEEEDGTISQTTASRKGKNKQKEQQQAAKAKAYAGILKAQLQTFRKKNEAAVDAVRTTKKPRLESSSDSGSDDGVVAESQLVLAKQNARHWRQRYQDKCKENEKLHDIIKVQHACIDQKLRSVHDLVEAQVKTAQQIPQSTAQPPSKGQVANKIQALSNLQPIFAADRRECASPDASCASSELPSPDIAHRSPIVATRSVWASNDRAPVVNVAETCSPQVRFVRPTPTHGCSPGAAPFSDCGNGRFHLKRGATISVEQANKIFNPKAVKPKVAAKETAQALWGSEGLAERSYSGKVAPKDRKDPNAEARKELTPEKVRLVIETVSHWGLVKNIDVSETLANLSTVLSEKIQDVRKQFKRRALAMEF</sequence>
<name>A0A147BAG9_IXORI</name>
<feature type="non-terminal residue" evidence="2">
    <location>
        <position position="1"/>
    </location>
</feature>
<dbReference type="GO" id="GO:0003677">
    <property type="term" value="F:DNA binding"/>
    <property type="evidence" value="ECO:0007669"/>
    <property type="project" value="InterPro"/>
</dbReference>
<accession>A0A147BAG9</accession>
<protein>
    <recommendedName>
        <fullName evidence="3">BEN domain-containing protein</fullName>
    </recommendedName>
</protein>
<dbReference type="AlphaFoldDB" id="A0A147BAG9"/>
<dbReference type="InterPro" id="IPR040391">
    <property type="entry name" value="BEND5"/>
</dbReference>
<reference evidence="2" key="1">
    <citation type="journal article" date="2018" name="PLoS Negl. Trop. Dis.">
        <title>Sialome diversity of ticks revealed by RNAseq of single tick salivary glands.</title>
        <authorList>
            <person name="Perner J."/>
            <person name="Kropackova S."/>
            <person name="Kopacek P."/>
            <person name="Ribeiro J.M."/>
        </authorList>
    </citation>
    <scope>NUCLEOTIDE SEQUENCE</scope>
    <source>
        <strain evidence="2">Siblings of single egg batch collected in Ceske Budejovice</strain>
        <tissue evidence="2">Salivary glands</tissue>
    </source>
</reference>
<dbReference type="GO" id="GO:0045892">
    <property type="term" value="P:negative regulation of DNA-templated transcription"/>
    <property type="evidence" value="ECO:0007669"/>
    <property type="project" value="InterPro"/>
</dbReference>
<feature type="region of interest" description="Disordered" evidence="1">
    <location>
        <begin position="82"/>
        <end position="106"/>
    </location>
</feature>
<evidence type="ECO:0008006" key="3">
    <source>
        <dbReference type="Google" id="ProtNLM"/>
    </source>
</evidence>
<dbReference type="EMBL" id="GEGO01007661">
    <property type="protein sequence ID" value="JAR87743.1"/>
    <property type="molecule type" value="Transcribed_RNA"/>
</dbReference>
<feature type="region of interest" description="Disordered" evidence="1">
    <location>
        <begin position="133"/>
        <end position="154"/>
    </location>
</feature>